<reference evidence="1 2" key="1">
    <citation type="submission" date="2016-03" db="EMBL/GenBank/DDBJ databases">
        <title>Pediococcus and Lactobacillus from brewery environment - whole genome sequencing and assembly.</title>
        <authorList>
            <person name="Behr J."/>
            <person name="Geissler A.J."/>
            <person name="Vogel R.F."/>
        </authorList>
    </citation>
    <scope>NUCLEOTIDE SEQUENCE [LARGE SCALE GENOMIC DNA]</scope>
    <source>
        <strain evidence="1 2">TMW 1.1989</strain>
    </source>
</reference>
<organism evidence="1 2">
    <name type="scientific">Loigolactobacillus backii</name>
    <dbReference type="NCBI Taxonomy" id="375175"/>
    <lineage>
        <taxon>Bacteria</taxon>
        <taxon>Bacillati</taxon>
        <taxon>Bacillota</taxon>
        <taxon>Bacilli</taxon>
        <taxon>Lactobacillales</taxon>
        <taxon>Lactobacillaceae</taxon>
        <taxon>Loigolactobacillus</taxon>
    </lineage>
</organism>
<evidence type="ECO:0000313" key="2">
    <source>
        <dbReference type="Proteomes" id="UP000078582"/>
    </source>
</evidence>
<dbReference type="SUPFAM" id="SSF55315">
    <property type="entry name" value="L30e-like"/>
    <property type="match status" value="1"/>
</dbReference>
<dbReference type="InterPro" id="IPR004038">
    <property type="entry name" value="Ribosomal_eL8/eL30/eS12/Gad45"/>
</dbReference>
<dbReference type="AlphaFoldDB" id="A0A192H3E7"/>
<dbReference type="OrthoDB" id="9794863at2"/>
<keyword evidence="2" id="KW-1185">Reference proteome</keyword>
<dbReference type="Proteomes" id="UP000078582">
    <property type="component" value="Chromosome"/>
</dbReference>
<dbReference type="EMBL" id="CP014873">
    <property type="protein sequence ID" value="ANK62783.1"/>
    <property type="molecule type" value="Genomic_DNA"/>
</dbReference>
<dbReference type="Gene3D" id="3.30.1330.30">
    <property type="match status" value="1"/>
</dbReference>
<name>A0A192H3E7_9LACO</name>
<protein>
    <submittedName>
        <fullName evidence="1">50S ribosomal protein L7</fullName>
    </submittedName>
</protein>
<keyword evidence="1" id="KW-0689">Ribosomal protein</keyword>
<dbReference type="GeneID" id="42982292"/>
<dbReference type="STRING" id="375175.AYR53_08485"/>
<dbReference type="Pfam" id="PF01248">
    <property type="entry name" value="Ribosomal_L7Ae"/>
    <property type="match status" value="1"/>
</dbReference>
<dbReference type="KEGG" id="lbt:AYR52_04910"/>
<sequence>MLSNQKALNLLGLSLRAGQLVMGEGLVIKAIQQEKAKLVLVATDASQATQAKFAAKGDTYSVPVLNAFTKEAMSQALGRPRTIIAVVDQGFAKRLIALLNTQGA</sequence>
<gene>
    <name evidence="1" type="ORF">AYR53_08485</name>
</gene>
<keyword evidence="1" id="KW-0687">Ribonucleoprotein</keyword>
<dbReference type="InterPro" id="IPR029064">
    <property type="entry name" value="Ribosomal_eL30-like_sf"/>
</dbReference>
<proteinExistence type="predicted"/>
<evidence type="ECO:0000313" key="1">
    <source>
        <dbReference type="EMBL" id="ANK62783.1"/>
    </source>
</evidence>
<accession>A0A192H3E7</accession>
<dbReference type="RefSeq" id="WP_068224629.1">
    <property type="nucleotide sequence ID" value="NZ_CP014623.1"/>
</dbReference>
<dbReference type="GO" id="GO:0005840">
    <property type="term" value="C:ribosome"/>
    <property type="evidence" value="ECO:0007669"/>
    <property type="project" value="UniProtKB-KW"/>
</dbReference>